<dbReference type="Pfam" id="PF02371">
    <property type="entry name" value="Transposase_20"/>
    <property type="match status" value="1"/>
</dbReference>
<dbReference type="Proteomes" id="UP000503330">
    <property type="component" value="Chromosome"/>
</dbReference>
<dbReference type="GO" id="GO:0006313">
    <property type="term" value="P:DNA transposition"/>
    <property type="evidence" value="ECO:0007669"/>
    <property type="project" value="InterPro"/>
</dbReference>
<feature type="domain" description="Transposase IS116/IS110/IS902 C-terminal" evidence="1">
    <location>
        <begin position="2"/>
        <end position="22"/>
    </location>
</feature>
<dbReference type="RefSeq" id="WP_109771700.1">
    <property type="nucleotide sequence ID" value="NZ_BAAACC010000018.1"/>
</dbReference>
<name>A0A3E2VDD4_CLOIN</name>
<dbReference type="InterPro" id="IPR003346">
    <property type="entry name" value="Transposase_20"/>
</dbReference>
<protein>
    <submittedName>
        <fullName evidence="2">IS110 family transposase</fullName>
    </submittedName>
</protein>
<dbReference type="GeneID" id="98611702"/>
<evidence type="ECO:0000259" key="1">
    <source>
        <dbReference type="Pfam" id="PF02371"/>
    </source>
</evidence>
<dbReference type="EMBL" id="QVEV01000076">
    <property type="protein sequence ID" value="RGC08457.1"/>
    <property type="molecule type" value="Genomic_DNA"/>
</dbReference>
<organism evidence="3 4">
    <name type="scientific">Clostridium innocuum</name>
    <dbReference type="NCBI Taxonomy" id="1522"/>
    <lineage>
        <taxon>Bacteria</taxon>
        <taxon>Bacillati</taxon>
        <taxon>Bacillota</taxon>
        <taxon>Clostridia</taxon>
        <taxon>Eubacteriales</taxon>
        <taxon>Clostridiaceae</taxon>
        <taxon>Clostridium</taxon>
    </lineage>
</organism>
<proteinExistence type="predicted"/>
<dbReference type="EMBL" id="CP048838">
    <property type="protein sequence ID" value="QJA05202.1"/>
    <property type="molecule type" value="Genomic_DNA"/>
</dbReference>
<evidence type="ECO:0000313" key="2">
    <source>
        <dbReference type="EMBL" id="QJA05202.1"/>
    </source>
</evidence>
<gene>
    <name evidence="3" type="ORF">DXA38_22020</name>
    <name evidence="2" type="ORF">G4D54_12925</name>
</gene>
<dbReference type="AlphaFoldDB" id="A0A3E2VDD4"/>
<sequence length="23" mass="2397">MLSIDGIGPNLASRILAEIGDIK</sequence>
<dbReference type="GO" id="GO:0003677">
    <property type="term" value="F:DNA binding"/>
    <property type="evidence" value="ECO:0007669"/>
    <property type="project" value="InterPro"/>
</dbReference>
<evidence type="ECO:0000313" key="5">
    <source>
        <dbReference type="Proteomes" id="UP000503330"/>
    </source>
</evidence>
<reference evidence="3 4" key="1">
    <citation type="submission" date="2018-08" db="EMBL/GenBank/DDBJ databases">
        <title>A genome reference for cultivated species of the human gut microbiota.</title>
        <authorList>
            <person name="Zou Y."/>
            <person name="Xue W."/>
            <person name="Luo G."/>
        </authorList>
    </citation>
    <scope>NUCLEOTIDE SEQUENCE [LARGE SCALE GENOMIC DNA]</scope>
    <source>
        <strain evidence="3 4">OF01-2LB</strain>
    </source>
</reference>
<dbReference type="Proteomes" id="UP000260025">
    <property type="component" value="Unassembled WGS sequence"/>
</dbReference>
<reference evidence="2 5" key="2">
    <citation type="submission" date="2020-02" db="EMBL/GenBank/DDBJ databases">
        <authorList>
            <person name="Kociolek L.K."/>
            <person name="Ozer E.A."/>
        </authorList>
    </citation>
    <scope>NUCLEOTIDE SEQUENCE [LARGE SCALE GENOMIC DNA]</scope>
    <source>
        <strain evidence="2 5">ATCC 14501</strain>
    </source>
</reference>
<accession>A0A3E2VDD4</accession>
<evidence type="ECO:0000313" key="4">
    <source>
        <dbReference type="Proteomes" id="UP000260025"/>
    </source>
</evidence>
<evidence type="ECO:0000313" key="3">
    <source>
        <dbReference type="EMBL" id="RGC08457.1"/>
    </source>
</evidence>
<dbReference type="GO" id="GO:0004803">
    <property type="term" value="F:transposase activity"/>
    <property type="evidence" value="ECO:0007669"/>
    <property type="project" value="InterPro"/>
</dbReference>